<sequence length="1491" mass="162237">MADTSHSGDTRDESARPQPERRRRLETRDLQEVTARRVERAELVRSIRARQAREAQGVAGADTEQSGPQQGVADVAALDRDALQAAAEGEHAPAAELAVTQPAEGEPADPEAWQLVDGGHARDEAEADADDTQADGDSAADVDGDDEDEGAEHDHHVEHSLASEEDTGETPDETAPPAESGEHMEAIDPPTAQLPIIVDEPTRAPVEDVLSGAIERLNRWRETADEAQRAGETAVFEARGTRRRDAVDPTPELDRALQTPGGDTFLANLLDDVIRPLDSVASGNGLGDLREHFPKTLRRSTRRALQLGAFAGPGIPWIAVRALARTTRGIFGDEILVNNDERDAQLEATRGEGARIRIAPQHTTTLGEEALQARMDELADLAKNPNIDEFDIDVDSLEPFIDLFDFDGVVERIVARITPLARLALNSEHPALIMLRVRHSEHLDLGVSVIQRLADVAELRDVPLGIAIPVAFPESIGLARRLAGIAHMRREDLGGPLVIAVTRDGEIARERIEAANHGWQLASFTNEEDIDASMVRALEELLAPEHLGAVRAEVDSPLWRDHALALALAEGRHLGQRPRVVVPWGERVTAIERLGDGADIIVRAPLSPDDTLRESVPYLIRRVRARRDAISSLERTRIVPRREADGVHPDDARLLDAAARRGFIAVDPFRRQERVDADDAATITAGIELDLFPENMFDDDDGSYETIRATGGRETTPRAEHTSVAAAAAAAAPSAPADALIEDFEDDAPAASSSRLETEPYNPAESGPLPGLTQVVLGLRRGRILRNTFRHAPATDPTIARNREWARRIQRRITRSELGLADAELHRVRDAERIETLLVDAQAAAQPWGAKAGWERAAMLEKIAKALEANRARLIEVIMSEQGTPFNEVDHEVSRVIDFANHSAHLARQLDRMQGADFDPIGVSLAVPTGVANLSAGAVSVLGALAAGSAVILQPEPRFARGYAVFSRVLWDADLDEKLMQLAVCDDDRFTDEALSRELVTDTRIERVLLTGDWEAARDMLRWRPELPLIGGGSGKNTMIVTPSADLEQAAIDIVRSAFVGTGQTPGHLSNVILVGTLARSERMLELIADAVASIRVGYPSDPSAHVGPLAEPASGSLRYALTQLGEGESWLVEPRQLDDTGRLWTPGVRLGVQPASYTHTTDFAGPVLGIMSALTLDEAIRIQNSTPFGLSAGLHSRDRAEIGEWIRRVEAGNLYVNRDLLLNQPQRMPFGGCKRSNIGTRYKSGGPNQIISLGSWTPNHGEQSQTLHLRGLDPRARALIETAQQHMPYESFDIVRRSALSDQIAWNEEFGEAADVTNLAFERNLMRYVPVPVSVRVQEGGKLEDLVRIMVAAQIARARKIDLSSGIDIPAAIGDLLLKWGVKIRLETNEEHLTRIKTDGADAFRIRLIGGGRAAVCAALGADADASVWSNPVTAAGRLELLPFLREQSISLAAHRYGEPEDMVVELFAHEKLVDPNAPASDPGNPLLGE</sequence>
<organism evidence="5 6">
    <name type="scientific">Pseudoclavibacter albus</name>
    <dbReference type="NCBI Taxonomy" id="272241"/>
    <lineage>
        <taxon>Bacteria</taxon>
        <taxon>Bacillati</taxon>
        <taxon>Actinomycetota</taxon>
        <taxon>Actinomycetes</taxon>
        <taxon>Micrococcales</taxon>
        <taxon>Microbacteriaceae</taxon>
        <taxon>Pseudoclavibacter</taxon>
    </lineage>
</organism>
<keyword evidence="2" id="KW-0520">NAD</keyword>
<feature type="compositionally biased region" description="Basic and acidic residues" evidence="3">
    <location>
        <begin position="26"/>
        <end position="45"/>
    </location>
</feature>
<comment type="caution">
    <text evidence="5">The sequence shown here is derived from an EMBL/GenBank/DDBJ whole genome shotgun (WGS) entry which is preliminary data.</text>
</comment>
<feature type="compositionally biased region" description="Basic and acidic residues" evidence="3">
    <location>
        <begin position="1"/>
        <end position="20"/>
    </location>
</feature>
<evidence type="ECO:0000256" key="2">
    <source>
        <dbReference type="ARBA" id="ARBA00023027"/>
    </source>
</evidence>
<evidence type="ECO:0000313" key="5">
    <source>
        <dbReference type="EMBL" id="MCT2043255.1"/>
    </source>
</evidence>
<dbReference type="Proteomes" id="UP001525379">
    <property type="component" value="Unassembled WGS sequence"/>
</dbReference>
<dbReference type="InterPro" id="IPR016161">
    <property type="entry name" value="Ald_DH/histidinol_DH"/>
</dbReference>
<keyword evidence="1" id="KW-0560">Oxidoreductase</keyword>
<feature type="compositionally biased region" description="Acidic residues" evidence="3">
    <location>
        <begin position="163"/>
        <end position="172"/>
    </location>
</feature>
<feature type="domain" description="Aldehyde dehydrogenase" evidence="4">
    <location>
        <begin position="830"/>
        <end position="1243"/>
    </location>
</feature>
<feature type="compositionally biased region" description="Acidic residues" evidence="3">
    <location>
        <begin position="125"/>
        <end position="151"/>
    </location>
</feature>
<dbReference type="InterPro" id="IPR015590">
    <property type="entry name" value="Aldehyde_DH_dom"/>
</dbReference>
<evidence type="ECO:0000259" key="4">
    <source>
        <dbReference type="Pfam" id="PF00171"/>
    </source>
</evidence>
<feature type="region of interest" description="Disordered" evidence="3">
    <location>
        <begin position="748"/>
        <end position="769"/>
    </location>
</feature>
<dbReference type="Gene3D" id="3.40.605.10">
    <property type="entry name" value="Aldehyde Dehydrogenase, Chain A, domain 1"/>
    <property type="match status" value="1"/>
</dbReference>
<reference evidence="5 6" key="1">
    <citation type="submission" date="2022-04" db="EMBL/GenBank/DDBJ databases">
        <title>Human microbiome associated bacterial genomes.</title>
        <authorList>
            <person name="Sandstrom S."/>
            <person name="Salamzade R."/>
            <person name="Kalan L.R."/>
        </authorList>
    </citation>
    <scope>NUCLEOTIDE SEQUENCE [LARGE SCALE GENOMIC DNA]</scope>
    <source>
        <strain evidence="6">p3-SID1799</strain>
    </source>
</reference>
<keyword evidence="6" id="KW-1185">Reference proteome</keyword>
<dbReference type="Gene3D" id="3.20.20.220">
    <property type="match status" value="1"/>
</dbReference>
<dbReference type="SUPFAM" id="SSF51730">
    <property type="entry name" value="FAD-linked oxidoreductase"/>
    <property type="match status" value="1"/>
</dbReference>
<dbReference type="PANTHER" id="PTHR42862">
    <property type="entry name" value="DELTA-1-PYRROLINE-5-CARBOXYLATE DEHYDROGENASE 1, ISOFORM A-RELATED"/>
    <property type="match status" value="1"/>
</dbReference>
<dbReference type="InterPro" id="IPR016162">
    <property type="entry name" value="Ald_DH_N"/>
</dbReference>
<dbReference type="InterPro" id="IPR029041">
    <property type="entry name" value="FAD-linked_oxidoreductase-like"/>
</dbReference>
<protein>
    <submittedName>
        <fullName evidence="5">Aldehyde dehydrogenase family protein</fullName>
    </submittedName>
</protein>
<dbReference type="EMBL" id="JALXSQ010000032">
    <property type="protein sequence ID" value="MCT2043255.1"/>
    <property type="molecule type" value="Genomic_DNA"/>
</dbReference>
<dbReference type="Gene3D" id="3.40.309.10">
    <property type="entry name" value="Aldehyde Dehydrogenase, Chain A, domain 2"/>
    <property type="match status" value="1"/>
</dbReference>
<feature type="compositionally biased region" description="Basic and acidic residues" evidence="3">
    <location>
        <begin position="77"/>
        <end position="93"/>
    </location>
</feature>
<feature type="region of interest" description="Disordered" evidence="3">
    <location>
        <begin position="1"/>
        <end position="185"/>
    </location>
</feature>
<dbReference type="SUPFAM" id="SSF53720">
    <property type="entry name" value="ALDH-like"/>
    <property type="match status" value="1"/>
</dbReference>
<name>A0ABT2HY62_9MICO</name>
<gene>
    <name evidence="5" type="ORF">M3D15_07915</name>
</gene>
<dbReference type="PANTHER" id="PTHR42862:SF1">
    <property type="entry name" value="DELTA-1-PYRROLINE-5-CARBOXYLATE DEHYDROGENASE 2, ISOFORM A-RELATED"/>
    <property type="match status" value="1"/>
</dbReference>
<dbReference type="Pfam" id="PF00171">
    <property type="entry name" value="Aldedh"/>
    <property type="match status" value="1"/>
</dbReference>
<proteinExistence type="predicted"/>
<dbReference type="InterPro" id="IPR050485">
    <property type="entry name" value="Proline_metab_enzyme"/>
</dbReference>
<evidence type="ECO:0000256" key="3">
    <source>
        <dbReference type="SAM" id="MobiDB-lite"/>
    </source>
</evidence>
<evidence type="ECO:0000313" key="6">
    <source>
        <dbReference type="Proteomes" id="UP001525379"/>
    </source>
</evidence>
<feature type="compositionally biased region" description="Basic and acidic residues" evidence="3">
    <location>
        <begin position="152"/>
        <end position="162"/>
    </location>
</feature>
<dbReference type="RefSeq" id="WP_260104481.1">
    <property type="nucleotide sequence ID" value="NZ_JALXSQ010000032.1"/>
</dbReference>
<evidence type="ECO:0000256" key="1">
    <source>
        <dbReference type="ARBA" id="ARBA00023002"/>
    </source>
</evidence>
<accession>A0ABT2HY62</accession>
<dbReference type="InterPro" id="IPR016163">
    <property type="entry name" value="Ald_DH_C"/>
</dbReference>